<sequence>MKNLPELNIGVVGHIDHGKTTLLSKISGKFADTHSEELKRGITIKLGYADATIYKCGNEYSTKEIKSKKCEPLRYISFIDAPGHEMLMATMLSGAAIIDAAILVIAANEGIKPQTREHFTVLQAKKIKNIIIVQNKIDLVSKEKALENYKEIKEFVKGTFAENAPIIPISTLQEINIDKIREYRLSCIC</sequence>
<dbReference type="InterPro" id="IPR005225">
    <property type="entry name" value="Small_GTP-bd"/>
</dbReference>
<gene>
    <name evidence="5" type="ORF">LCGC14_2065100</name>
</gene>
<keyword evidence="3" id="KW-0342">GTP-binding</keyword>
<dbReference type="SUPFAM" id="SSF52540">
    <property type="entry name" value="P-loop containing nucleoside triphosphate hydrolases"/>
    <property type="match status" value="1"/>
</dbReference>
<accession>A0A0F9EJY9</accession>
<dbReference type="GO" id="GO:0005829">
    <property type="term" value="C:cytosol"/>
    <property type="evidence" value="ECO:0007669"/>
    <property type="project" value="TreeGrafter"/>
</dbReference>
<dbReference type="Pfam" id="PF00009">
    <property type="entry name" value="GTP_EFTU"/>
    <property type="match status" value="1"/>
</dbReference>
<name>A0A0F9EJY9_9ZZZZ</name>
<evidence type="ECO:0000256" key="1">
    <source>
        <dbReference type="ARBA" id="ARBA00022741"/>
    </source>
</evidence>
<comment type="caution">
    <text evidence="5">The sequence shown here is derived from an EMBL/GenBank/DDBJ whole genome shotgun (WGS) entry which is preliminary data.</text>
</comment>
<dbReference type="GO" id="GO:0003924">
    <property type="term" value="F:GTPase activity"/>
    <property type="evidence" value="ECO:0007669"/>
    <property type="project" value="InterPro"/>
</dbReference>
<dbReference type="Gene3D" id="3.40.50.300">
    <property type="entry name" value="P-loop containing nucleotide triphosphate hydrolases"/>
    <property type="match status" value="1"/>
</dbReference>
<dbReference type="GO" id="GO:0003743">
    <property type="term" value="F:translation initiation factor activity"/>
    <property type="evidence" value="ECO:0007669"/>
    <property type="project" value="TreeGrafter"/>
</dbReference>
<protein>
    <recommendedName>
        <fullName evidence="4">Tr-type G domain-containing protein</fullName>
    </recommendedName>
</protein>
<dbReference type="InterPro" id="IPR000795">
    <property type="entry name" value="T_Tr_GTP-bd_dom"/>
</dbReference>
<reference evidence="5" key="1">
    <citation type="journal article" date="2015" name="Nature">
        <title>Complex archaea that bridge the gap between prokaryotes and eukaryotes.</title>
        <authorList>
            <person name="Spang A."/>
            <person name="Saw J.H."/>
            <person name="Jorgensen S.L."/>
            <person name="Zaremba-Niedzwiedzka K."/>
            <person name="Martijn J."/>
            <person name="Lind A.E."/>
            <person name="van Eijk R."/>
            <person name="Schleper C."/>
            <person name="Guy L."/>
            <person name="Ettema T.J."/>
        </authorList>
    </citation>
    <scope>NUCLEOTIDE SEQUENCE</scope>
</reference>
<dbReference type="NCBIfam" id="TIGR00231">
    <property type="entry name" value="small_GTP"/>
    <property type="match status" value="1"/>
</dbReference>
<evidence type="ECO:0000256" key="3">
    <source>
        <dbReference type="ARBA" id="ARBA00023134"/>
    </source>
</evidence>
<dbReference type="PROSITE" id="PS51722">
    <property type="entry name" value="G_TR_2"/>
    <property type="match status" value="1"/>
</dbReference>
<dbReference type="PRINTS" id="PR00315">
    <property type="entry name" value="ELONGATNFCT"/>
</dbReference>
<dbReference type="AlphaFoldDB" id="A0A0F9EJY9"/>
<dbReference type="PANTHER" id="PTHR42854">
    <property type="entry name" value="EUKARYOTIC TRANSLATION INITIATION FACTOR 2 SUBUNIT 3 FAMILY MEMBER"/>
    <property type="match status" value="1"/>
</dbReference>
<proteinExistence type="predicted"/>
<dbReference type="EMBL" id="LAZR01024657">
    <property type="protein sequence ID" value="KKL74418.1"/>
    <property type="molecule type" value="Genomic_DNA"/>
</dbReference>
<dbReference type="GO" id="GO:0000049">
    <property type="term" value="F:tRNA binding"/>
    <property type="evidence" value="ECO:0007669"/>
    <property type="project" value="TreeGrafter"/>
</dbReference>
<dbReference type="InterPro" id="IPR027417">
    <property type="entry name" value="P-loop_NTPase"/>
</dbReference>
<evidence type="ECO:0000256" key="2">
    <source>
        <dbReference type="ARBA" id="ARBA00022917"/>
    </source>
</evidence>
<evidence type="ECO:0000313" key="5">
    <source>
        <dbReference type="EMBL" id="KKL74418.1"/>
    </source>
</evidence>
<keyword evidence="2" id="KW-0648">Protein biosynthesis</keyword>
<dbReference type="PANTHER" id="PTHR42854:SF3">
    <property type="entry name" value="EUKARYOTIC TRANSLATION INITIATION FACTOR 2 SUBUNIT 3-RELATED"/>
    <property type="match status" value="1"/>
</dbReference>
<dbReference type="InterPro" id="IPR050543">
    <property type="entry name" value="eIF2G"/>
</dbReference>
<dbReference type="GO" id="GO:0001731">
    <property type="term" value="P:formation of translation preinitiation complex"/>
    <property type="evidence" value="ECO:0007669"/>
    <property type="project" value="TreeGrafter"/>
</dbReference>
<evidence type="ECO:0000259" key="4">
    <source>
        <dbReference type="PROSITE" id="PS51722"/>
    </source>
</evidence>
<keyword evidence="1" id="KW-0547">Nucleotide-binding</keyword>
<dbReference type="GO" id="GO:0005525">
    <property type="term" value="F:GTP binding"/>
    <property type="evidence" value="ECO:0007669"/>
    <property type="project" value="UniProtKB-KW"/>
</dbReference>
<organism evidence="5">
    <name type="scientific">marine sediment metagenome</name>
    <dbReference type="NCBI Taxonomy" id="412755"/>
    <lineage>
        <taxon>unclassified sequences</taxon>
        <taxon>metagenomes</taxon>
        <taxon>ecological metagenomes</taxon>
    </lineage>
</organism>
<feature type="domain" description="Tr-type G" evidence="4">
    <location>
        <begin position="4"/>
        <end position="189"/>
    </location>
</feature>